<dbReference type="NCBIfam" id="NF033563">
    <property type="entry name" value="transpos_IS30"/>
    <property type="match status" value="1"/>
</dbReference>
<dbReference type="InterPro" id="IPR051917">
    <property type="entry name" value="Transposase-Integrase"/>
</dbReference>
<gene>
    <name evidence="2" type="ORF">GCM10023116_11670</name>
</gene>
<dbReference type="InterPro" id="IPR036397">
    <property type="entry name" value="RNaseH_sf"/>
</dbReference>
<evidence type="ECO:0000313" key="3">
    <source>
        <dbReference type="Proteomes" id="UP001500604"/>
    </source>
</evidence>
<comment type="caution">
    <text evidence="2">The sequence shown here is derived from an EMBL/GenBank/DDBJ whole genome shotgun (WGS) entry which is preliminary data.</text>
</comment>
<proteinExistence type="predicted"/>
<evidence type="ECO:0000313" key="2">
    <source>
        <dbReference type="EMBL" id="GAA4648893.1"/>
    </source>
</evidence>
<name>A0ABP8V0C3_9GAMM</name>
<organism evidence="2 3">
    <name type="scientific">Kistimonas scapharcae</name>
    <dbReference type="NCBI Taxonomy" id="1036133"/>
    <lineage>
        <taxon>Bacteria</taxon>
        <taxon>Pseudomonadati</taxon>
        <taxon>Pseudomonadota</taxon>
        <taxon>Gammaproteobacteria</taxon>
        <taxon>Oceanospirillales</taxon>
        <taxon>Endozoicomonadaceae</taxon>
        <taxon>Kistimonas</taxon>
    </lineage>
</organism>
<dbReference type="InterPro" id="IPR012337">
    <property type="entry name" value="RNaseH-like_sf"/>
</dbReference>
<keyword evidence="3" id="KW-1185">Reference proteome</keyword>
<dbReference type="Gene3D" id="3.30.420.10">
    <property type="entry name" value="Ribonuclease H-like superfamily/Ribonuclease H"/>
    <property type="match status" value="1"/>
</dbReference>
<dbReference type="PROSITE" id="PS50994">
    <property type="entry name" value="INTEGRASE"/>
    <property type="match status" value="1"/>
</dbReference>
<dbReference type="InterPro" id="IPR001584">
    <property type="entry name" value="Integrase_cat-core"/>
</dbReference>
<protein>
    <recommendedName>
        <fullName evidence="1">Integrase catalytic domain-containing protein</fullName>
    </recommendedName>
</protein>
<accession>A0ABP8V0C3</accession>
<reference evidence="3" key="1">
    <citation type="journal article" date="2019" name="Int. J. Syst. Evol. Microbiol.">
        <title>The Global Catalogue of Microorganisms (GCM) 10K type strain sequencing project: providing services to taxonomists for standard genome sequencing and annotation.</title>
        <authorList>
            <consortium name="The Broad Institute Genomics Platform"/>
            <consortium name="The Broad Institute Genome Sequencing Center for Infectious Disease"/>
            <person name="Wu L."/>
            <person name="Ma J."/>
        </authorList>
    </citation>
    <scope>NUCLEOTIDE SEQUENCE [LARGE SCALE GENOMIC DNA]</scope>
    <source>
        <strain evidence="3">JCM 17805</strain>
    </source>
</reference>
<dbReference type="EMBL" id="BAABFL010000112">
    <property type="protein sequence ID" value="GAA4648893.1"/>
    <property type="molecule type" value="Genomic_DNA"/>
</dbReference>
<sequence length="105" mass="11651">MLKRANCAKTITLDNGGEFAMHALVSEAINVDIYFAKPYASYQRGTNENTNGIICRQWPKKMTFGQITDEEIEAMELQINSIPRKVLGGLTPIEVYTGRSVALIA</sequence>
<evidence type="ECO:0000259" key="1">
    <source>
        <dbReference type="PROSITE" id="PS50994"/>
    </source>
</evidence>
<dbReference type="InterPro" id="IPR053392">
    <property type="entry name" value="Transposase_IS30-like"/>
</dbReference>
<dbReference type="PANTHER" id="PTHR10948:SF23">
    <property type="entry name" value="TRANSPOSASE INSI FOR INSERTION SEQUENCE ELEMENT IS30A-RELATED"/>
    <property type="match status" value="1"/>
</dbReference>
<dbReference type="SUPFAM" id="SSF53098">
    <property type="entry name" value="Ribonuclease H-like"/>
    <property type="match status" value="1"/>
</dbReference>
<dbReference type="Proteomes" id="UP001500604">
    <property type="component" value="Unassembled WGS sequence"/>
</dbReference>
<feature type="domain" description="Integrase catalytic" evidence="1">
    <location>
        <begin position="1"/>
        <end position="100"/>
    </location>
</feature>
<dbReference type="PANTHER" id="PTHR10948">
    <property type="entry name" value="TRANSPOSASE"/>
    <property type="match status" value="1"/>
</dbReference>